<dbReference type="SUPFAM" id="SSF63829">
    <property type="entry name" value="Calcium-dependent phosphotriesterase"/>
    <property type="match status" value="1"/>
</dbReference>
<dbReference type="Gene3D" id="2.120.10.30">
    <property type="entry name" value="TolB, C-terminal domain"/>
    <property type="match status" value="1"/>
</dbReference>
<evidence type="ECO:0000313" key="1">
    <source>
        <dbReference type="EMBL" id="MFD2934474.1"/>
    </source>
</evidence>
<reference evidence="2" key="1">
    <citation type="journal article" date="2019" name="Int. J. Syst. Evol. Microbiol.">
        <title>The Global Catalogue of Microorganisms (GCM) 10K type strain sequencing project: providing services to taxonomists for standard genome sequencing and annotation.</title>
        <authorList>
            <consortium name="The Broad Institute Genomics Platform"/>
            <consortium name="The Broad Institute Genome Sequencing Center for Infectious Disease"/>
            <person name="Wu L."/>
            <person name="Ma J."/>
        </authorList>
    </citation>
    <scope>NUCLEOTIDE SEQUENCE [LARGE SCALE GENOMIC DNA]</scope>
    <source>
        <strain evidence="2">KCTC 52490</strain>
    </source>
</reference>
<dbReference type="RefSeq" id="WP_381500392.1">
    <property type="nucleotide sequence ID" value="NZ_JBHUOM010000002.1"/>
</dbReference>
<protein>
    <recommendedName>
        <fullName evidence="3">SMP-30/Gluconolactonase/LRE-like region domain-containing protein</fullName>
    </recommendedName>
</protein>
<keyword evidence="2" id="KW-1185">Reference proteome</keyword>
<evidence type="ECO:0000313" key="2">
    <source>
        <dbReference type="Proteomes" id="UP001597512"/>
    </source>
</evidence>
<sequence>MLVCDLTYPNGLAFSPDSKTIYVVQSEPKFRPKEALDGLKADREGNCWVAGPGRVAYSFYRRRANCLDELIPAR</sequence>
<name>A0ABW6AK75_9BACT</name>
<organism evidence="1 2">
    <name type="scientific">Spirosoma flavum</name>
    <dbReference type="NCBI Taxonomy" id="2048557"/>
    <lineage>
        <taxon>Bacteria</taxon>
        <taxon>Pseudomonadati</taxon>
        <taxon>Bacteroidota</taxon>
        <taxon>Cytophagia</taxon>
        <taxon>Cytophagales</taxon>
        <taxon>Cytophagaceae</taxon>
        <taxon>Spirosoma</taxon>
    </lineage>
</organism>
<proteinExistence type="predicted"/>
<accession>A0ABW6AK75</accession>
<comment type="caution">
    <text evidence="1">The sequence shown here is derived from an EMBL/GenBank/DDBJ whole genome shotgun (WGS) entry which is preliminary data.</text>
</comment>
<gene>
    <name evidence="1" type="ORF">ACFS25_11830</name>
</gene>
<dbReference type="InterPro" id="IPR011042">
    <property type="entry name" value="6-blade_b-propeller_TolB-like"/>
</dbReference>
<evidence type="ECO:0008006" key="3">
    <source>
        <dbReference type="Google" id="ProtNLM"/>
    </source>
</evidence>
<dbReference type="Proteomes" id="UP001597512">
    <property type="component" value="Unassembled WGS sequence"/>
</dbReference>
<dbReference type="EMBL" id="JBHUOM010000002">
    <property type="protein sequence ID" value="MFD2934474.1"/>
    <property type="molecule type" value="Genomic_DNA"/>
</dbReference>